<keyword evidence="5" id="KW-1185">Reference proteome</keyword>
<feature type="region of interest" description="Disordered" evidence="1">
    <location>
        <begin position="165"/>
        <end position="185"/>
    </location>
</feature>
<proteinExistence type="predicted"/>
<organism evidence="4 5">
    <name type="scientific">Archangium lansingense</name>
    <dbReference type="NCBI Taxonomy" id="2995310"/>
    <lineage>
        <taxon>Bacteria</taxon>
        <taxon>Pseudomonadati</taxon>
        <taxon>Myxococcota</taxon>
        <taxon>Myxococcia</taxon>
        <taxon>Myxococcales</taxon>
        <taxon>Cystobacterineae</taxon>
        <taxon>Archangiaceae</taxon>
        <taxon>Archangium</taxon>
    </lineage>
</organism>
<accession>A0ABT3ZZ44</accession>
<dbReference type="RefSeq" id="WP_267533288.1">
    <property type="nucleotide sequence ID" value="NZ_JAPNKA010000001.1"/>
</dbReference>
<sequence>MDGSHKRYPGAPPFEDDETSRKVFFGRERESCVLSDQIITNRLVVVYARSGAGKTSLLKAGVAQHLRDEGFLPLFIRVNVVGRKPLELINESIGREAARQGIEYVPGRMDSLWLFVKTAELWRGDFLLTPVLIFDQFEEFFTLQPPEFRKELLEGLGALVRGVRPSAAQGSGGAREVPGARQDITDSPPAARVVLSLREDFLGFLEEAADVLPQILSQRFRLVPLSEAAAMRAFQEPSRVDDAAFATRPFDIPSETVEQVLKILSRRGPSHVQQAQSRTTIELFQLQLLCQHIEELAARRQAGGADRVAVTLQDLGGESGLQSILSDFYVRVLNLIPSIQSRSAARSLCERALISPTGRRLSLEESEIERRFHLSVETLRILTQQRLLRAEPHADSVYYELSHDSLIEPILAKRQYRRELLAKVGGVLGAVLYIAIVSRSLWKDRRKGR</sequence>
<evidence type="ECO:0000259" key="3">
    <source>
        <dbReference type="Pfam" id="PF20703"/>
    </source>
</evidence>
<comment type="caution">
    <text evidence="4">The sequence shown here is derived from an EMBL/GenBank/DDBJ whole genome shotgun (WGS) entry which is preliminary data.</text>
</comment>
<gene>
    <name evidence="4" type="ORF">OV287_07430</name>
</gene>
<evidence type="ECO:0000256" key="2">
    <source>
        <dbReference type="SAM" id="Phobius"/>
    </source>
</evidence>
<dbReference type="SUPFAM" id="SSF52540">
    <property type="entry name" value="P-loop containing nucleoside triphosphate hydrolases"/>
    <property type="match status" value="1"/>
</dbReference>
<evidence type="ECO:0000313" key="5">
    <source>
        <dbReference type="Proteomes" id="UP001207654"/>
    </source>
</evidence>
<feature type="domain" description="Novel STAND NTPase 1" evidence="3">
    <location>
        <begin position="8"/>
        <end position="408"/>
    </location>
</feature>
<protein>
    <recommendedName>
        <fullName evidence="3">Novel STAND NTPase 1 domain-containing protein</fullName>
    </recommendedName>
</protein>
<keyword evidence="2" id="KW-0812">Transmembrane</keyword>
<dbReference type="Gene3D" id="3.40.50.300">
    <property type="entry name" value="P-loop containing nucleotide triphosphate hydrolases"/>
    <property type="match status" value="1"/>
</dbReference>
<evidence type="ECO:0000313" key="4">
    <source>
        <dbReference type="EMBL" id="MCY1074314.1"/>
    </source>
</evidence>
<dbReference type="Pfam" id="PF20703">
    <property type="entry name" value="nSTAND1"/>
    <property type="match status" value="1"/>
</dbReference>
<keyword evidence="2" id="KW-0472">Membrane</keyword>
<dbReference type="Proteomes" id="UP001207654">
    <property type="component" value="Unassembled WGS sequence"/>
</dbReference>
<dbReference type="InterPro" id="IPR027417">
    <property type="entry name" value="P-loop_NTPase"/>
</dbReference>
<dbReference type="InterPro" id="IPR049052">
    <property type="entry name" value="nSTAND1"/>
</dbReference>
<evidence type="ECO:0000256" key="1">
    <source>
        <dbReference type="SAM" id="MobiDB-lite"/>
    </source>
</evidence>
<dbReference type="EMBL" id="JAPNKA010000001">
    <property type="protein sequence ID" value="MCY1074314.1"/>
    <property type="molecule type" value="Genomic_DNA"/>
</dbReference>
<name>A0ABT3ZZ44_9BACT</name>
<feature type="transmembrane region" description="Helical" evidence="2">
    <location>
        <begin position="420"/>
        <end position="442"/>
    </location>
</feature>
<reference evidence="4 5" key="1">
    <citation type="submission" date="2022-11" db="EMBL/GenBank/DDBJ databases">
        <title>Minimal conservation of predation-associated metabolite biosynthetic gene clusters underscores biosynthetic potential of Myxococcota including descriptions for ten novel species: Archangium lansinium sp. nov., Myxococcus landrumus sp. nov., Nannocystis bai.</title>
        <authorList>
            <person name="Ahearne A."/>
            <person name="Stevens C."/>
            <person name="Phillips K."/>
        </authorList>
    </citation>
    <scope>NUCLEOTIDE SEQUENCE [LARGE SCALE GENOMIC DNA]</scope>
    <source>
        <strain evidence="4 5">MIWBW</strain>
    </source>
</reference>
<keyword evidence="2" id="KW-1133">Transmembrane helix</keyword>